<evidence type="ECO:0000313" key="2">
    <source>
        <dbReference type="EMBL" id="RRB13603.1"/>
    </source>
</evidence>
<dbReference type="RefSeq" id="WP_124907501.1">
    <property type="nucleotide sequence ID" value="NZ_RQJP01000003.1"/>
</dbReference>
<organism evidence="2 3">
    <name type="scientific">Larkinella knui</name>
    <dbReference type="NCBI Taxonomy" id="2025310"/>
    <lineage>
        <taxon>Bacteria</taxon>
        <taxon>Pseudomonadati</taxon>
        <taxon>Bacteroidota</taxon>
        <taxon>Cytophagia</taxon>
        <taxon>Cytophagales</taxon>
        <taxon>Spirosomataceae</taxon>
        <taxon>Larkinella</taxon>
    </lineage>
</organism>
<sequence>MKTLVASALIALTFAASTAFADDHKENAKPKSTFQSAVYPMINSMKVSVNVQKATDSKINIRLVNSEGRTLATKRVGQGHEITAIRFDLNQLEDGVYKVEISDGFNTEIKTVKLQTSAPVVESSRLVSMN</sequence>
<evidence type="ECO:0000313" key="3">
    <source>
        <dbReference type="Proteomes" id="UP000274271"/>
    </source>
</evidence>
<gene>
    <name evidence="2" type="ORF">EHT87_15190</name>
</gene>
<evidence type="ECO:0008006" key="4">
    <source>
        <dbReference type="Google" id="ProtNLM"/>
    </source>
</evidence>
<protein>
    <recommendedName>
        <fullName evidence="4">T9SS C-terminal target domain-containing protein</fullName>
    </recommendedName>
</protein>
<dbReference type="AlphaFoldDB" id="A0A3P1CJT6"/>
<proteinExistence type="predicted"/>
<feature type="signal peptide" evidence="1">
    <location>
        <begin position="1"/>
        <end position="21"/>
    </location>
</feature>
<keyword evidence="3" id="KW-1185">Reference proteome</keyword>
<dbReference type="Proteomes" id="UP000274271">
    <property type="component" value="Unassembled WGS sequence"/>
</dbReference>
<keyword evidence="1" id="KW-0732">Signal</keyword>
<reference evidence="2 3" key="1">
    <citation type="submission" date="2018-11" db="EMBL/GenBank/DDBJ databases">
        <authorList>
            <person name="Zhou Z."/>
            <person name="Wang G."/>
        </authorList>
    </citation>
    <scope>NUCLEOTIDE SEQUENCE [LARGE SCALE GENOMIC DNA]</scope>
    <source>
        <strain evidence="2 3">KCTC42998</strain>
    </source>
</reference>
<name>A0A3P1CJT6_9BACT</name>
<feature type="chain" id="PRO_5018224523" description="T9SS C-terminal target domain-containing protein" evidence="1">
    <location>
        <begin position="22"/>
        <end position="130"/>
    </location>
</feature>
<dbReference type="EMBL" id="RQJP01000003">
    <property type="protein sequence ID" value="RRB13603.1"/>
    <property type="molecule type" value="Genomic_DNA"/>
</dbReference>
<accession>A0A3P1CJT6</accession>
<dbReference type="OrthoDB" id="961604at2"/>
<evidence type="ECO:0000256" key="1">
    <source>
        <dbReference type="SAM" id="SignalP"/>
    </source>
</evidence>
<comment type="caution">
    <text evidence="2">The sequence shown here is derived from an EMBL/GenBank/DDBJ whole genome shotgun (WGS) entry which is preliminary data.</text>
</comment>